<gene>
    <name evidence="5" type="ORF">SGFS_016220</name>
</gene>
<dbReference type="InterPro" id="IPR029056">
    <property type="entry name" value="Ribokinase-like"/>
</dbReference>
<evidence type="ECO:0000259" key="4">
    <source>
        <dbReference type="Pfam" id="PF00294"/>
    </source>
</evidence>
<dbReference type="PANTHER" id="PTHR43085:SF46">
    <property type="entry name" value="ADENOSINE KINASE"/>
    <property type="match status" value="1"/>
</dbReference>
<dbReference type="Pfam" id="PF00294">
    <property type="entry name" value="PfkB"/>
    <property type="match status" value="1"/>
</dbReference>
<dbReference type="PROSITE" id="PS00583">
    <property type="entry name" value="PFKB_KINASES_1"/>
    <property type="match status" value="1"/>
</dbReference>
<keyword evidence="3" id="KW-0418">Kinase</keyword>
<evidence type="ECO:0000313" key="5">
    <source>
        <dbReference type="EMBL" id="BBC30328.1"/>
    </source>
</evidence>
<dbReference type="Gene3D" id="3.40.1190.20">
    <property type="match status" value="1"/>
</dbReference>
<dbReference type="EMBL" id="AP018448">
    <property type="protein sequence ID" value="BBC30328.1"/>
    <property type="molecule type" value="Genomic_DNA"/>
</dbReference>
<comment type="similarity">
    <text evidence="1">Belongs to the carbohydrate kinase PfkB family.</text>
</comment>
<reference evidence="5 6" key="1">
    <citation type="journal article" date="2010" name="ChemBioChem">
        <title>Cloning and characterization of the biosynthetic gene cluster of 16-membered macrolide antibiotic FD-891: involvement of a dual functional cytochrome P450 monooxygenase catalyzing epoxidation and hydroxylation.</title>
        <authorList>
            <person name="Kudo F."/>
            <person name="Motegi A."/>
            <person name="Mizoue K."/>
            <person name="Eguchi T."/>
        </authorList>
    </citation>
    <scope>NUCLEOTIDE SEQUENCE [LARGE SCALE GENOMIC DNA]</scope>
    <source>
        <strain evidence="5 6">A-8890</strain>
    </source>
</reference>
<organism evidence="5 6">
    <name type="scientific">Streptomyces graminofaciens</name>
    <dbReference type="NCBI Taxonomy" id="68212"/>
    <lineage>
        <taxon>Bacteria</taxon>
        <taxon>Bacillati</taxon>
        <taxon>Actinomycetota</taxon>
        <taxon>Actinomycetes</taxon>
        <taxon>Kitasatosporales</taxon>
        <taxon>Streptomycetaceae</taxon>
        <taxon>Streptomyces</taxon>
    </lineage>
</organism>
<name>A0ABN5VDK0_9ACTN</name>
<proteinExistence type="inferred from homology"/>
<evidence type="ECO:0000256" key="1">
    <source>
        <dbReference type="ARBA" id="ARBA00010688"/>
    </source>
</evidence>
<reference evidence="5 6" key="2">
    <citation type="journal article" date="2023" name="ChemBioChem">
        <title>Acyltransferase Domain Exchange between Two Independent Type I Polyketide Synthases in the Same Producer Strain of Macrolide Antibiotics.</title>
        <authorList>
            <person name="Kudo F."/>
            <person name="Kishikawa K."/>
            <person name="Tsuboi K."/>
            <person name="Kido T."/>
            <person name="Usui T."/>
            <person name="Hashimoto J."/>
            <person name="Shin-Ya K."/>
            <person name="Miyanaga A."/>
            <person name="Eguchi T."/>
        </authorList>
    </citation>
    <scope>NUCLEOTIDE SEQUENCE [LARGE SCALE GENOMIC DNA]</scope>
    <source>
        <strain evidence="5 6">A-8890</strain>
    </source>
</reference>
<dbReference type="InterPro" id="IPR050306">
    <property type="entry name" value="PfkB_Carbo_kinase"/>
</dbReference>
<dbReference type="Proteomes" id="UP001321542">
    <property type="component" value="Chromosome"/>
</dbReference>
<protein>
    <recommendedName>
        <fullName evidence="4">Carbohydrate kinase PfkB domain-containing protein</fullName>
    </recommendedName>
</protein>
<dbReference type="PANTHER" id="PTHR43085">
    <property type="entry name" value="HEXOKINASE FAMILY MEMBER"/>
    <property type="match status" value="1"/>
</dbReference>
<keyword evidence="6" id="KW-1185">Reference proteome</keyword>
<dbReference type="InterPro" id="IPR002173">
    <property type="entry name" value="Carboh/pur_kinase_PfkB_CS"/>
</dbReference>
<accession>A0ABN5VDK0</accession>
<keyword evidence="2" id="KW-0808">Transferase</keyword>
<dbReference type="SUPFAM" id="SSF53613">
    <property type="entry name" value="Ribokinase-like"/>
    <property type="match status" value="1"/>
</dbReference>
<evidence type="ECO:0000256" key="3">
    <source>
        <dbReference type="ARBA" id="ARBA00022777"/>
    </source>
</evidence>
<sequence length="338" mass="35824">MHVRIAVTGSIATDHLLTFPGKFRDQLIEGELDKVSLSFLADELEVRRGGVAANIAFGLGVLGLSPVLVGAVGRDFAEYGHWLNAHGVDTGSVRVSETLHTARFICTTDDDLNQIGTFYAGAMSEARHIALRQVLSRAGGVDLLLVSPNDPEAMLRHTREAVALGVPFCADPSQQLARMGRDDVRSLLRGPRYLFTNEYEAHLVQEKTGWTEDQVLERVGTWVITRGARGARIVSEDGATLDVAAVPATGPVEPTGAGDAFRAGFLAAMAGTGDREHAARLGATLATSALESVGPHYRVTGERLLARLRDTYGADAAAALAPGLEAVRPTAPLSAVSP</sequence>
<evidence type="ECO:0000256" key="2">
    <source>
        <dbReference type="ARBA" id="ARBA00022679"/>
    </source>
</evidence>
<dbReference type="CDD" id="cd01942">
    <property type="entry name" value="ribokinase_group_A"/>
    <property type="match status" value="1"/>
</dbReference>
<dbReference type="InterPro" id="IPR011611">
    <property type="entry name" value="PfkB_dom"/>
</dbReference>
<evidence type="ECO:0000313" key="6">
    <source>
        <dbReference type="Proteomes" id="UP001321542"/>
    </source>
</evidence>
<feature type="domain" description="Carbohydrate kinase PfkB" evidence="4">
    <location>
        <begin position="34"/>
        <end position="295"/>
    </location>
</feature>